<dbReference type="InterPro" id="IPR002736">
    <property type="entry name" value="CitG"/>
</dbReference>
<dbReference type="EC" id="2.4.2.52" evidence="1"/>
<dbReference type="GO" id="GO:0005524">
    <property type="term" value="F:ATP binding"/>
    <property type="evidence" value="ECO:0007669"/>
    <property type="project" value="InterPro"/>
</dbReference>
<dbReference type="PANTHER" id="PTHR42280:SF1">
    <property type="entry name" value="CITG FAMILY PROTEIN"/>
    <property type="match status" value="1"/>
</dbReference>
<dbReference type="Proteomes" id="UP000186309">
    <property type="component" value="Chromosome"/>
</dbReference>
<proteinExistence type="predicted"/>
<dbReference type="PANTHER" id="PTHR42280">
    <property type="entry name" value="CITG FAMILY PROTEIN"/>
    <property type="match status" value="1"/>
</dbReference>
<accession>A0A1U7CIM6</accession>
<dbReference type="EMBL" id="CP019082">
    <property type="protein sequence ID" value="APW58757.1"/>
    <property type="molecule type" value="Genomic_DNA"/>
</dbReference>
<keyword evidence="1" id="KW-0808">Transferase</keyword>
<dbReference type="KEGG" id="pbor:BSF38_00161"/>
<keyword evidence="1" id="KW-0328">Glycosyltransferase</keyword>
<reference evidence="2" key="1">
    <citation type="submission" date="2016-12" db="EMBL/GenBank/DDBJ databases">
        <title>Comparative genomics of four Isosphaeraceae planctomycetes: a common pool of plasmids and glycoside hydrolase genes.</title>
        <authorList>
            <person name="Ivanova A."/>
        </authorList>
    </citation>
    <scope>NUCLEOTIDE SEQUENCE [LARGE SCALE GENOMIC DNA]</scope>
    <source>
        <strain evidence="2">PX4</strain>
    </source>
</reference>
<dbReference type="STRING" id="1387353.BSF38_00161"/>
<dbReference type="AlphaFoldDB" id="A0A1U7CIM6"/>
<dbReference type="Gene3D" id="1.10.4200.10">
    <property type="entry name" value="Triphosphoribosyl-dephospho-CoA protein"/>
    <property type="match status" value="1"/>
</dbReference>
<evidence type="ECO:0000313" key="1">
    <source>
        <dbReference type="EMBL" id="APW58757.1"/>
    </source>
</evidence>
<dbReference type="OrthoDB" id="8525901at2"/>
<name>A0A1U7CIM6_9BACT</name>
<keyword evidence="2" id="KW-1185">Reference proteome</keyword>
<dbReference type="GO" id="GO:0046917">
    <property type="term" value="F:triphosphoribosyl-dephospho-CoA synthase activity"/>
    <property type="evidence" value="ECO:0007669"/>
    <property type="project" value="UniProtKB-EC"/>
</dbReference>
<organism evidence="1 2">
    <name type="scientific">Paludisphaera borealis</name>
    <dbReference type="NCBI Taxonomy" id="1387353"/>
    <lineage>
        <taxon>Bacteria</taxon>
        <taxon>Pseudomonadati</taxon>
        <taxon>Planctomycetota</taxon>
        <taxon>Planctomycetia</taxon>
        <taxon>Isosphaerales</taxon>
        <taxon>Isosphaeraceae</taxon>
        <taxon>Paludisphaera</taxon>
    </lineage>
</organism>
<dbReference type="GO" id="GO:0016757">
    <property type="term" value="F:glycosyltransferase activity"/>
    <property type="evidence" value="ECO:0007669"/>
    <property type="project" value="UniProtKB-KW"/>
</dbReference>
<protein>
    <submittedName>
        <fullName evidence="1">2-(5''-triphosphoribosyl)-3'-dephosphocoenzyme-A synthase</fullName>
        <ecNumber evidence="1">2.4.2.52</ecNumber>
    </submittedName>
</protein>
<sequence>MKSTLSPGKLAQIACILEATARKPGNVHRFLDFDDLDYLDFVLSAAAVADPLDRARTEGVGASVLAAVEATKRVVATNSNLGMILLLAPLTAVPPEQGLGEGVGRVLDATTVDDARLVYRAIRLANPGGLGEAVEQDVADEPTITLREAMTLAADRDLIARQYADDFAEVLDEGLPALRRRIEDGQPLETAIIGAFLDMLSRHPDSLIARKAGRERAAEASRRAGEVLAAGWPDEAVGRSLLRVLDATLRSDGHRLNPGATADLTAAVLFAALRDGTIELPRPTGPTGWSGDRDRRLT</sequence>
<gene>
    <name evidence="1" type="primary">mdcB</name>
    <name evidence="1" type="ORF">BSF38_00161</name>
</gene>
<evidence type="ECO:0000313" key="2">
    <source>
        <dbReference type="Proteomes" id="UP000186309"/>
    </source>
</evidence>
<dbReference type="RefSeq" id="WP_076343030.1">
    <property type="nucleotide sequence ID" value="NZ_CP019082.1"/>
</dbReference>
<dbReference type="Pfam" id="PF01874">
    <property type="entry name" value="CitG"/>
    <property type="match status" value="1"/>
</dbReference>